<name>A0AAX3LDZ8_9ENTR</name>
<dbReference type="Gene3D" id="3.90.1200.10">
    <property type="match status" value="1"/>
</dbReference>
<dbReference type="Proteomes" id="UP001210538">
    <property type="component" value="Chromosome"/>
</dbReference>
<evidence type="ECO:0000259" key="1">
    <source>
        <dbReference type="Pfam" id="PF01636"/>
    </source>
</evidence>
<organism evidence="2 3">
    <name type="scientific">Enterobacter ludwigii</name>
    <dbReference type="NCBI Taxonomy" id="299767"/>
    <lineage>
        <taxon>Bacteria</taxon>
        <taxon>Pseudomonadati</taxon>
        <taxon>Pseudomonadota</taxon>
        <taxon>Gammaproteobacteria</taxon>
        <taxon>Enterobacterales</taxon>
        <taxon>Enterobacteriaceae</taxon>
        <taxon>Enterobacter</taxon>
        <taxon>Enterobacter cloacae complex</taxon>
    </lineage>
</organism>
<reference evidence="2 3" key="1">
    <citation type="submission" date="2023-01" db="EMBL/GenBank/DDBJ databases">
        <title>Genome sequence resource and annotation of Enterobacter ludwigii, an economically important pathogen of seedling wilt with strawberry.</title>
        <authorList>
            <person name="Xie Y."/>
        </authorList>
    </citation>
    <scope>NUCLEOTIDE SEQUENCE [LARGE SCALE GENOMIC DNA]</scope>
    <source>
        <strain evidence="2 3">CM-TZ4</strain>
    </source>
</reference>
<evidence type="ECO:0000313" key="3">
    <source>
        <dbReference type="Proteomes" id="UP001210538"/>
    </source>
</evidence>
<dbReference type="AlphaFoldDB" id="A0AAX3LDZ8"/>
<dbReference type="InterPro" id="IPR011009">
    <property type="entry name" value="Kinase-like_dom_sf"/>
</dbReference>
<protein>
    <submittedName>
        <fullName evidence="2">Phosphotransferase</fullName>
    </submittedName>
</protein>
<dbReference type="SUPFAM" id="SSF56112">
    <property type="entry name" value="Protein kinase-like (PK-like)"/>
    <property type="match status" value="1"/>
</dbReference>
<feature type="domain" description="Aminoglycoside phosphotransferase" evidence="1">
    <location>
        <begin position="33"/>
        <end position="200"/>
    </location>
</feature>
<gene>
    <name evidence="2" type="ORF">PHA72_06355</name>
</gene>
<proteinExistence type="predicted"/>
<dbReference type="EMBL" id="CP116347">
    <property type="protein sequence ID" value="WCE14502.1"/>
    <property type="molecule type" value="Genomic_DNA"/>
</dbReference>
<dbReference type="RefSeq" id="WP_059306367.1">
    <property type="nucleotide sequence ID" value="NZ_CAWPLG010000334.1"/>
</dbReference>
<dbReference type="Pfam" id="PF01636">
    <property type="entry name" value="APH"/>
    <property type="match status" value="1"/>
</dbReference>
<sequence>MSAENLSQMGAAKVQRLVDQYGQQVIDKCPVSPVEYAFYEYAAKELNSRGIKTPTLLSADPHLRRLRLEYIPGKVSQDEVSGDDILKCLSHLHCTPPDPTWVYHPHSWSEKALEKSLALLKLPDRAAHQMRCFQQAGSVLFRQKCLISGDTNAGNWGRRENGEWVLFDWERFGTGSPAIDLAPLVKGMGSRQSILQLAERYSVHYPHMPARQLATEITLAKAWIVSEVVSLLYDRNKTDFELYLNWYRETLPGWLDEAISVL</sequence>
<keyword evidence="3" id="KW-1185">Reference proteome</keyword>
<dbReference type="InterPro" id="IPR002575">
    <property type="entry name" value="Aminoglycoside_PTrfase"/>
</dbReference>
<evidence type="ECO:0000313" key="2">
    <source>
        <dbReference type="EMBL" id="WCE14502.1"/>
    </source>
</evidence>
<accession>A0AAX3LDZ8</accession>